<dbReference type="STRING" id="683228.GA0070617_4746"/>
<dbReference type="AlphaFoldDB" id="A0A1C6V6F3"/>
<keyword evidence="2" id="KW-0732">Signal</keyword>
<dbReference type="Proteomes" id="UP000198937">
    <property type="component" value="Unassembled WGS sequence"/>
</dbReference>
<evidence type="ECO:0000256" key="2">
    <source>
        <dbReference type="SAM" id="SignalP"/>
    </source>
</evidence>
<sequence length="283" mass="28916">MSRSWFAATAVLLAGAALVPTPPAPSGALTPTPKAGPEVGLPAGPVRAGAQVLVRLTGWPAGTVQIEVCGNAARRGALDCATADATHAPVPPDGTATLPVRLAVPPVACPCLLRVRTPTGGTAVDVTLPLTGVTAPAVGAEPDPPELVLTGLHAVDRRGVGGWFGLPGKVTVQLTLRNPGPVDVLDPPLSLLVGPPGRVEEIVAAPPLGTLAAGQSRNYSFTVPVDVTGLGRYELHGRIEPPGRPLAFTVRTDRRPWGLLAVPGLASALLVTAIRRRRGKAQR</sequence>
<evidence type="ECO:0000313" key="3">
    <source>
        <dbReference type="EMBL" id="SCL61727.1"/>
    </source>
</evidence>
<dbReference type="OrthoDB" id="3354587at2"/>
<organism evidence="3 4">
    <name type="scientific">Micromonospora yangpuensis</name>
    <dbReference type="NCBI Taxonomy" id="683228"/>
    <lineage>
        <taxon>Bacteria</taxon>
        <taxon>Bacillati</taxon>
        <taxon>Actinomycetota</taxon>
        <taxon>Actinomycetes</taxon>
        <taxon>Micromonosporales</taxon>
        <taxon>Micromonosporaceae</taxon>
        <taxon>Micromonospora</taxon>
    </lineage>
</organism>
<keyword evidence="1" id="KW-0472">Membrane</keyword>
<dbReference type="EMBL" id="FMIA01000002">
    <property type="protein sequence ID" value="SCL61727.1"/>
    <property type="molecule type" value="Genomic_DNA"/>
</dbReference>
<feature type="signal peptide" evidence="2">
    <location>
        <begin position="1"/>
        <end position="19"/>
    </location>
</feature>
<protein>
    <submittedName>
        <fullName evidence="3">Uncharacterized protein</fullName>
    </submittedName>
</protein>
<accession>A0A1C6V6F3</accession>
<keyword evidence="1" id="KW-0812">Transmembrane</keyword>
<dbReference type="RefSeq" id="WP_091442732.1">
    <property type="nucleotide sequence ID" value="NZ_BMMJ01000010.1"/>
</dbReference>
<keyword evidence="4" id="KW-1185">Reference proteome</keyword>
<reference evidence="3 4" key="1">
    <citation type="submission" date="2016-06" db="EMBL/GenBank/DDBJ databases">
        <authorList>
            <person name="Kjaerup R.B."/>
            <person name="Dalgaard T.S."/>
            <person name="Juul-Madsen H.R."/>
        </authorList>
    </citation>
    <scope>NUCLEOTIDE SEQUENCE [LARGE SCALE GENOMIC DNA]</scope>
    <source>
        <strain evidence="3 4">DSM 45577</strain>
    </source>
</reference>
<name>A0A1C6V6F3_9ACTN</name>
<gene>
    <name evidence="3" type="ORF">GA0070617_4746</name>
</gene>
<feature type="chain" id="PRO_5038816739" evidence="2">
    <location>
        <begin position="20"/>
        <end position="283"/>
    </location>
</feature>
<proteinExistence type="predicted"/>
<evidence type="ECO:0000256" key="1">
    <source>
        <dbReference type="SAM" id="Phobius"/>
    </source>
</evidence>
<keyword evidence="1" id="KW-1133">Transmembrane helix</keyword>
<evidence type="ECO:0000313" key="4">
    <source>
        <dbReference type="Proteomes" id="UP000198937"/>
    </source>
</evidence>
<feature type="transmembrane region" description="Helical" evidence="1">
    <location>
        <begin position="257"/>
        <end position="274"/>
    </location>
</feature>